<proteinExistence type="inferred from homology"/>
<evidence type="ECO:0000256" key="3">
    <source>
        <dbReference type="ARBA" id="ARBA00023125"/>
    </source>
</evidence>
<keyword evidence="6" id="KW-1185">Reference proteome</keyword>
<evidence type="ECO:0000313" key="5">
    <source>
        <dbReference type="EMBL" id="MEE3744164.1"/>
    </source>
</evidence>
<keyword evidence="3" id="KW-0238">DNA-binding</keyword>
<comment type="caution">
    <text evidence="5">The sequence shown here is derived from an EMBL/GenBank/DDBJ whole genome shotgun (WGS) entry which is preliminary data.</text>
</comment>
<keyword evidence="5" id="KW-0255">Endonuclease</keyword>
<gene>
    <name evidence="5" type="ORF">V2I23_02490</name>
</gene>
<dbReference type="InterPro" id="IPR044946">
    <property type="entry name" value="Restrct_endonuc_typeI_TRD_sf"/>
</dbReference>
<dbReference type="EMBL" id="JAZBRD010000002">
    <property type="protein sequence ID" value="MEE3744164.1"/>
    <property type="molecule type" value="Genomic_DNA"/>
</dbReference>
<dbReference type="Gene3D" id="3.90.220.20">
    <property type="entry name" value="DNA methylase specificity domains"/>
    <property type="match status" value="1"/>
</dbReference>
<keyword evidence="2" id="KW-0680">Restriction system</keyword>
<reference evidence="5 6" key="1">
    <citation type="submission" date="2024-01" db="EMBL/GenBank/DDBJ databases">
        <title>Campylobacter porcellus sp. nov.</title>
        <authorList>
            <person name="Papic B."/>
            <person name="Gruntar I."/>
        </authorList>
    </citation>
    <scope>NUCLEOTIDE SEQUENCE [LARGE SCALE GENOMIC DNA]</scope>
    <source>
        <strain evidence="5 6">CX2-4855-23</strain>
    </source>
</reference>
<sequence length="104" mass="12242">MAQKKAENFEKGNYPFYTSGKIIYYTTEFFVDGENIFVNDGGQADIKYYDGKSAYADHVISFKPLENVNGRYIYHYLMKCRDYINEKMFRGSGIKNIQKKNFLK</sequence>
<evidence type="ECO:0000313" key="6">
    <source>
        <dbReference type="Proteomes" id="UP001331664"/>
    </source>
</evidence>
<dbReference type="GO" id="GO:0016787">
    <property type="term" value="F:hydrolase activity"/>
    <property type="evidence" value="ECO:0007669"/>
    <property type="project" value="UniProtKB-KW"/>
</dbReference>
<evidence type="ECO:0000256" key="1">
    <source>
        <dbReference type="ARBA" id="ARBA00010923"/>
    </source>
</evidence>
<dbReference type="EC" id="3.1.21.-" evidence="5"/>
<evidence type="ECO:0000259" key="4">
    <source>
        <dbReference type="Pfam" id="PF01420"/>
    </source>
</evidence>
<dbReference type="SUPFAM" id="SSF116734">
    <property type="entry name" value="DNA methylase specificity domain"/>
    <property type="match status" value="1"/>
</dbReference>
<protein>
    <submittedName>
        <fullName evidence="5">Restriction endonuclease subunit S</fullName>
        <ecNumber evidence="5">3.1.21.-</ecNumber>
    </submittedName>
</protein>
<keyword evidence="5" id="KW-0378">Hydrolase</keyword>
<dbReference type="InterPro" id="IPR000055">
    <property type="entry name" value="Restrct_endonuc_typeI_TRD"/>
</dbReference>
<dbReference type="GO" id="GO:0004519">
    <property type="term" value="F:endonuclease activity"/>
    <property type="evidence" value="ECO:0007669"/>
    <property type="project" value="UniProtKB-KW"/>
</dbReference>
<organism evidence="5 6">
    <name type="scientific">Campylobacter porcelli</name>
    <dbReference type="NCBI Taxonomy" id="1660073"/>
    <lineage>
        <taxon>Bacteria</taxon>
        <taxon>Pseudomonadati</taxon>
        <taxon>Campylobacterota</taxon>
        <taxon>Epsilonproteobacteria</taxon>
        <taxon>Campylobacterales</taxon>
        <taxon>Campylobacteraceae</taxon>
        <taxon>Campylobacter</taxon>
    </lineage>
</organism>
<comment type="similarity">
    <text evidence="1">Belongs to the type-I restriction system S methylase family.</text>
</comment>
<dbReference type="Pfam" id="PF01420">
    <property type="entry name" value="Methylase_S"/>
    <property type="match status" value="1"/>
</dbReference>
<keyword evidence="5" id="KW-0540">Nuclease</keyword>
<name>A0ABU7M369_9BACT</name>
<evidence type="ECO:0000256" key="2">
    <source>
        <dbReference type="ARBA" id="ARBA00022747"/>
    </source>
</evidence>
<feature type="domain" description="Type I restriction modification DNA specificity" evidence="4">
    <location>
        <begin position="4"/>
        <end position="102"/>
    </location>
</feature>
<accession>A0ABU7M369</accession>
<dbReference type="Proteomes" id="UP001331664">
    <property type="component" value="Unassembled WGS sequence"/>
</dbReference>